<dbReference type="EMBL" id="MTKT01005815">
    <property type="protein sequence ID" value="OWM64217.1"/>
    <property type="molecule type" value="Genomic_DNA"/>
</dbReference>
<dbReference type="SUPFAM" id="SSF51735">
    <property type="entry name" value="NAD(P)-binding Rossmann-fold domains"/>
    <property type="match status" value="1"/>
</dbReference>
<reference evidence="5" key="1">
    <citation type="journal article" date="2017" name="Plant J.">
        <title>The pomegranate (Punica granatum L.) genome and the genomics of punicalagin biosynthesis.</title>
        <authorList>
            <person name="Qin G."/>
            <person name="Xu C."/>
            <person name="Ming R."/>
            <person name="Tang H."/>
            <person name="Guyot R."/>
            <person name="Kramer E.M."/>
            <person name="Hu Y."/>
            <person name="Yi X."/>
            <person name="Qi Y."/>
            <person name="Xu X."/>
            <person name="Gao Z."/>
            <person name="Pan H."/>
            <person name="Jian J."/>
            <person name="Tian Y."/>
            <person name="Yue Z."/>
            <person name="Xu Y."/>
        </authorList>
    </citation>
    <scope>NUCLEOTIDE SEQUENCE [LARGE SCALE GENOMIC DNA]</scope>
    <source>
        <strain evidence="5">cv. Dabenzi</strain>
    </source>
</reference>
<organism evidence="4 5">
    <name type="scientific">Punica granatum</name>
    <name type="common">Pomegranate</name>
    <dbReference type="NCBI Taxonomy" id="22663"/>
    <lineage>
        <taxon>Eukaryota</taxon>
        <taxon>Viridiplantae</taxon>
        <taxon>Streptophyta</taxon>
        <taxon>Embryophyta</taxon>
        <taxon>Tracheophyta</taxon>
        <taxon>Spermatophyta</taxon>
        <taxon>Magnoliopsida</taxon>
        <taxon>eudicotyledons</taxon>
        <taxon>Gunneridae</taxon>
        <taxon>Pentapetalae</taxon>
        <taxon>rosids</taxon>
        <taxon>malvids</taxon>
        <taxon>Myrtales</taxon>
        <taxon>Lythraceae</taxon>
        <taxon>Punica</taxon>
    </lineage>
</organism>
<protein>
    <recommendedName>
        <fullName evidence="6">(+)-neomenthol dehydrogenase-like</fullName>
    </recommendedName>
</protein>
<keyword evidence="3" id="KW-0560">Oxidoreductase</keyword>
<dbReference type="PRINTS" id="PR00081">
    <property type="entry name" value="GDHRDH"/>
</dbReference>
<evidence type="ECO:0000313" key="4">
    <source>
        <dbReference type="EMBL" id="OWM64217.1"/>
    </source>
</evidence>
<dbReference type="GO" id="GO:0016020">
    <property type="term" value="C:membrane"/>
    <property type="evidence" value="ECO:0007669"/>
    <property type="project" value="TreeGrafter"/>
</dbReference>
<dbReference type="Gene3D" id="3.40.50.720">
    <property type="entry name" value="NAD(P)-binding Rossmann-like Domain"/>
    <property type="match status" value="2"/>
</dbReference>
<evidence type="ECO:0008006" key="6">
    <source>
        <dbReference type="Google" id="ProtNLM"/>
    </source>
</evidence>
<dbReference type="Pfam" id="PF00106">
    <property type="entry name" value="adh_short"/>
    <property type="match status" value="1"/>
</dbReference>
<evidence type="ECO:0000256" key="1">
    <source>
        <dbReference type="ARBA" id="ARBA00006484"/>
    </source>
</evidence>
<dbReference type="InterPro" id="IPR036291">
    <property type="entry name" value="NAD(P)-bd_dom_sf"/>
</dbReference>
<sequence>MTLKRLSEVDRLALIIRNPFSMVEASTLLDMRRHAVVTGANKGIGLEICRQLASKGVTVVLTSRDEKRGLEAVRKLKQEGSAPLPGEVVFQLDILVNDAGISRIVSYFHALQEAVERIGGWNIPGKSITDALEDVENLTRDRIDELLKDFLEDFQQGQLEAEGWPENLSAYKLSKAALHEAPSKRVPVSFLVNSICPALSRWI</sequence>
<dbReference type="AlphaFoldDB" id="A0A218VUI6"/>
<gene>
    <name evidence="4" type="ORF">CDL15_Pgr018788</name>
</gene>
<dbReference type="GO" id="GO:0016491">
    <property type="term" value="F:oxidoreductase activity"/>
    <property type="evidence" value="ECO:0007669"/>
    <property type="project" value="UniProtKB-KW"/>
</dbReference>
<dbReference type="Proteomes" id="UP000197138">
    <property type="component" value="Unassembled WGS sequence"/>
</dbReference>
<evidence type="ECO:0000256" key="2">
    <source>
        <dbReference type="ARBA" id="ARBA00022857"/>
    </source>
</evidence>
<dbReference type="PANTHER" id="PTHR43490">
    <property type="entry name" value="(+)-NEOMENTHOL DEHYDROGENASE"/>
    <property type="match status" value="1"/>
</dbReference>
<dbReference type="InterPro" id="IPR002347">
    <property type="entry name" value="SDR_fam"/>
</dbReference>
<comment type="similarity">
    <text evidence="1">Belongs to the short-chain dehydrogenases/reductases (SDR) family.</text>
</comment>
<evidence type="ECO:0000313" key="5">
    <source>
        <dbReference type="Proteomes" id="UP000197138"/>
    </source>
</evidence>
<accession>A0A218VUI6</accession>
<dbReference type="PANTHER" id="PTHR43490:SF98">
    <property type="entry name" value="OS02G0640600 PROTEIN"/>
    <property type="match status" value="1"/>
</dbReference>
<name>A0A218VUI6_PUNGR</name>
<keyword evidence="2" id="KW-0521">NADP</keyword>
<evidence type="ECO:0000256" key="3">
    <source>
        <dbReference type="ARBA" id="ARBA00023002"/>
    </source>
</evidence>
<proteinExistence type="inferred from homology"/>
<comment type="caution">
    <text evidence="4">The sequence shown here is derived from an EMBL/GenBank/DDBJ whole genome shotgun (WGS) entry which is preliminary data.</text>
</comment>